<protein>
    <submittedName>
        <fullName evidence="1">HAD family hydrolase</fullName>
    </submittedName>
</protein>
<dbReference type="SUPFAM" id="SSF56784">
    <property type="entry name" value="HAD-like"/>
    <property type="match status" value="1"/>
</dbReference>
<accession>A0ABY8CNC0</accession>
<evidence type="ECO:0000313" key="1">
    <source>
        <dbReference type="EMBL" id="WEX80165.1"/>
    </source>
</evidence>
<dbReference type="EMBL" id="CP120370">
    <property type="protein sequence ID" value="WEX80165.1"/>
    <property type="molecule type" value="Genomic_DNA"/>
</dbReference>
<reference evidence="1 2" key="1">
    <citation type="submission" date="2023-03" db="EMBL/GenBank/DDBJ databases">
        <authorList>
            <person name="Kaur S."/>
            <person name="Espinosa-Saiz D."/>
            <person name="Velazquez E."/>
            <person name="Menendez E."/>
            <person name="diCenzo G.C."/>
        </authorList>
    </citation>
    <scope>NUCLEOTIDE SEQUENCE [LARGE SCALE GENOMIC DNA]</scope>
    <source>
        <strain evidence="1 2">LMG 27395</strain>
    </source>
</reference>
<dbReference type="Gene3D" id="1.10.150.240">
    <property type="entry name" value="Putative phosphatase, domain 2"/>
    <property type="match status" value="1"/>
</dbReference>
<dbReference type="SFLD" id="SFLDG01135">
    <property type="entry name" value="C1.5.6:_HAD__Beta-PGM__Phospha"/>
    <property type="match status" value="1"/>
</dbReference>
<dbReference type="InterPro" id="IPR051806">
    <property type="entry name" value="HAD-like_SPP"/>
</dbReference>
<proteinExistence type="predicted"/>
<dbReference type="Gene3D" id="3.40.50.1000">
    <property type="entry name" value="HAD superfamily/HAD-like"/>
    <property type="match status" value="1"/>
</dbReference>
<keyword evidence="1" id="KW-0378">Hydrolase</keyword>
<dbReference type="InterPro" id="IPR023198">
    <property type="entry name" value="PGP-like_dom2"/>
</dbReference>
<dbReference type="GO" id="GO:0016787">
    <property type="term" value="F:hydrolase activity"/>
    <property type="evidence" value="ECO:0007669"/>
    <property type="project" value="UniProtKB-KW"/>
</dbReference>
<dbReference type="PANTHER" id="PTHR43481">
    <property type="entry name" value="FRUCTOSE-1-PHOSPHATE PHOSPHATASE"/>
    <property type="match status" value="1"/>
</dbReference>
<sequence>MRIEPVFLFDLDGTLVDSVYQHVLAWKEALDEEGIDLSVWRIHRKIGMSGGLFTNQLLRETGVDISAERVDRLRQCHAAAYRRQADRIRPLPGARELLSWLTDAKISWAIATSGRMETAAVNLAALNVDPAVIPVVTRDLVKYAKPDPDLFVAAAKQLGAPIETAVVVGDSIWDMLAAVRCRALGVGLLSGGYGLEELRQAGAFRIYEDPADMLNHIDEVGGRR</sequence>
<dbReference type="Proteomes" id="UP001235547">
    <property type="component" value="Chromosome 2"/>
</dbReference>
<dbReference type="InterPro" id="IPR023214">
    <property type="entry name" value="HAD_sf"/>
</dbReference>
<name>A0ABY8CNC0_9HYPH</name>
<dbReference type="SFLD" id="SFLDG01129">
    <property type="entry name" value="C1.5:_HAD__Beta-PGM__Phosphata"/>
    <property type="match status" value="1"/>
</dbReference>
<evidence type="ECO:0000313" key="2">
    <source>
        <dbReference type="Proteomes" id="UP001235547"/>
    </source>
</evidence>
<organism evidence="1 2">
    <name type="scientific">Sinorhizobium numidicum</name>
    <dbReference type="NCBI Taxonomy" id="680248"/>
    <lineage>
        <taxon>Bacteria</taxon>
        <taxon>Pseudomonadati</taxon>
        <taxon>Pseudomonadota</taxon>
        <taxon>Alphaproteobacteria</taxon>
        <taxon>Hyphomicrobiales</taxon>
        <taxon>Rhizobiaceae</taxon>
        <taxon>Sinorhizobium/Ensifer group</taxon>
        <taxon>Sinorhizobium</taxon>
    </lineage>
</organism>
<dbReference type="Pfam" id="PF00702">
    <property type="entry name" value="Hydrolase"/>
    <property type="match status" value="1"/>
</dbReference>
<keyword evidence="2" id="KW-1185">Reference proteome</keyword>
<dbReference type="PANTHER" id="PTHR43481:SF4">
    <property type="entry name" value="GLYCEROL-1-PHOSPHATE PHOSPHOHYDROLASE 1-RELATED"/>
    <property type="match status" value="1"/>
</dbReference>
<dbReference type="RefSeq" id="WP_280730866.1">
    <property type="nucleotide sequence ID" value="NZ_CP120367.1"/>
</dbReference>
<gene>
    <name evidence="1" type="ORF">PYH38_001569</name>
</gene>
<dbReference type="InterPro" id="IPR036412">
    <property type="entry name" value="HAD-like_sf"/>
</dbReference>
<dbReference type="SFLD" id="SFLDS00003">
    <property type="entry name" value="Haloacid_Dehalogenase"/>
    <property type="match status" value="1"/>
</dbReference>